<evidence type="ECO:0000313" key="10">
    <source>
        <dbReference type="EMBL" id="AUM14264.1"/>
    </source>
</evidence>
<reference evidence="11" key="1">
    <citation type="submission" date="2017-08" db="EMBL/GenBank/DDBJ databases">
        <title>Direct submision.</title>
        <authorList>
            <person name="Kim S.-J."/>
            <person name="Rhee S.-K."/>
        </authorList>
    </citation>
    <scope>NUCLEOTIDE SEQUENCE [LARGE SCALE GENOMIC DNA]</scope>
    <source>
        <strain evidence="11">GI5</strain>
    </source>
</reference>
<feature type="domain" description="Fe2OG dioxygenase" evidence="9">
    <location>
        <begin position="110"/>
        <end position="208"/>
    </location>
</feature>
<keyword evidence="3" id="KW-0227">DNA damage</keyword>
<evidence type="ECO:0000256" key="6">
    <source>
        <dbReference type="ARBA" id="ARBA00023002"/>
    </source>
</evidence>
<dbReference type="GO" id="GO:0016787">
    <property type="term" value="F:hydrolase activity"/>
    <property type="evidence" value="ECO:0007669"/>
    <property type="project" value="UniProtKB-ARBA"/>
</dbReference>
<keyword evidence="2" id="KW-0479">Metal-binding</keyword>
<comment type="cofactor">
    <cofactor evidence="1">
        <name>Fe(2+)</name>
        <dbReference type="ChEBI" id="CHEBI:29033"/>
    </cofactor>
</comment>
<keyword evidence="6" id="KW-0560">Oxidoreductase</keyword>
<dbReference type="GO" id="GO:0006307">
    <property type="term" value="P:DNA alkylation repair"/>
    <property type="evidence" value="ECO:0007669"/>
    <property type="project" value="InterPro"/>
</dbReference>
<dbReference type="InterPro" id="IPR032854">
    <property type="entry name" value="ALKBH3"/>
</dbReference>
<dbReference type="SUPFAM" id="SSF51197">
    <property type="entry name" value="Clavaminate synthase-like"/>
    <property type="match status" value="1"/>
</dbReference>
<name>A0A2K9LTW7_9GAMM</name>
<keyword evidence="4" id="KW-0460">Magnesium</keyword>
<dbReference type="FunFam" id="2.60.120.590:FF:000004">
    <property type="entry name" value="DNA oxidative demethylase ALKBH2"/>
    <property type="match status" value="1"/>
</dbReference>
<dbReference type="InterPro" id="IPR027450">
    <property type="entry name" value="AlkB-like"/>
</dbReference>
<proteinExistence type="predicted"/>
<dbReference type="GO" id="GO:0046872">
    <property type="term" value="F:metal ion binding"/>
    <property type="evidence" value="ECO:0007669"/>
    <property type="project" value="UniProtKB-KW"/>
</dbReference>
<dbReference type="InterPro" id="IPR037151">
    <property type="entry name" value="AlkB-like_sf"/>
</dbReference>
<dbReference type="GO" id="GO:0016705">
    <property type="term" value="F:oxidoreductase activity, acting on paired donors, with incorporation or reduction of molecular oxygen"/>
    <property type="evidence" value="ECO:0007669"/>
    <property type="project" value="UniProtKB-ARBA"/>
</dbReference>
<dbReference type="PANTHER" id="PTHR31212">
    <property type="entry name" value="ALPHA-KETOGLUTARATE-DEPENDENT DIOXYGENASE ALKB HOMOLOG 3"/>
    <property type="match status" value="1"/>
</dbReference>
<accession>A0A2K9LTW7</accession>
<dbReference type="Proteomes" id="UP000235116">
    <property type="component" value="Chromosome"/>
</dbReference>
<gene>
    <name evidence="10" type="ORF">Kalk_18350</name>
</gene>
<dbReference type="InterPro" id="IPR005123">
    <property type="entry name" value="Oxoglu/Fe-dep_dioxygenase_dom"/>
</dbReference>
<evidence type="ECO:0000256" key="4">
    <source>
        <dbReference type="ARBA" id="ARBA00022842"/>
    </source>
</evidence>
<dbReference type="KEGG" id="kak:Kalk_18350"/>
<organism evidence="10 11">
    <name type="scientific">Ketobacter alkanivorans</name>
    <dbReference type="NCBI Taxonomy" id="1917421"/>
    <lineage>
        <taxon>Bacteria</taxon>
        <taxon>Pseudomonadati</taxon>
        <taxon>Pseudomonadota</taxon>
        <taxon>Gammaproteobacteria</taxon>
        <taxon>Pseudomonadales</taxon>
        <taxon>Ketobacteraceae</taxon>
        <taxon>Ketobacter</taxon>
    </lineage>
</organism>
<dbReference type="Gene3D" id="2.60.120.590">
    <property type="entry name" value="Alpha-ketoglutarate-dependent dioxygenase AlkB-like"/>
    <property type="match status" value="1"/>
</dbReference>
<dbReference type="GO" id="GO:0140097">
    <property type="term" value="F:catalytic activity, acting on DNA"/>
    <property type="evidence" value="ECO:0007669"/>
    <property type="project" value="UniProtKB-ARBA"/>
</dbReference>
<dbReference type="EMBL" id="CP022684">
    <property type="protein sequence ID" value="AUM14264.1"/>
    <property type="molecule type" value="Genomic_DNA"/>
</dbReference>
<evidence type="ECO:0000256" key="2">
    <source>
        <dbReference type="ARBA" id="ARBA00022723"/>
    </source>
</evidence>
<dbReference type="PANTHER" id="PTHR31212:SF4">
    <property type="entry name" value="ALPHA-KETOGLUTARATE-DEPENDENT DIOXYGENASE ALKB HOMOLOG 3"/>
    <property type="match status" value="1"/>
</dbReference>
<evidence type="ECO:0000313" key="11">
    <source>
        <dbReference type="Proteomes" id="UP000235116"/>
    </source>
</evidence>
<evidence type="ECO:0000256" key="1">
    <source>
        <dbReference type="ARBA" id="ARBA00001954"/>
    </source>
</evidence>
<keyword evidence="7" id="KW-0408">Iron</keyword>
<evidence type="ECO:0000256" key="8">
    <source>
        <dbReference type="ARBA" id="ARBA00023204"/>
    </source>
</evidence>
<sequence>MSQEDLFIFGDVPLQSVELIELEDGEILWARRFYDEDTARQLYSRLQEEIPWRQDNIRIAGKETPIPRLQAWFGDPGISYTYSGLTLQPKPWNDTLQHIKEQIESYSDTQFNSLLANLYRDEQDSVGWHADNEPELGNNPVIASLSLGGERTFQLKHRQHPERKLELELRSGDLLIMKGAMQHHWLHQIPKSKQACLPRINLTFRKINKASTPK</sequence>
<evidence type="ECO:0000256" key="7">
    <source>
        <dbReference type="ARBA" id="ARBA00023004"/>
    </source>
</evidence>
<dbReference type="RefSeq" id="WP_101895638.1">
    <property type="nucleotide sequence ID" value="NZ_CP022684.1"/>
</dbReference>
<keyword evidence="5" id="KW-0223">Dioxygenase</keyword>
<dbReference type="AlphaFoldDB" id="A0A2K9LTW7"/>
<dbReference type="GO" id="GO:0051213">
    <property type="term" value="F:dioxygenase activity"/>
    <property type="evidence" value="ECO:0007669"/>
    <property type="project" value="UniProtKB-KW"/>
</dbReference>
<dbReference type="Pfam" id="PF13532">
    <property type="entry name" value="2OG-FeII_Oxy_2"/>
    <property type="match status" value="1"/>
</dbReference>
<evidence type="ECO:0000256" key="3">
    <source>
        <dbReference type="ARBA" id="ARBA00022763"/>
    </source>
</evidence>
<evidence type="ECO:0000259" key="9">
    <source>
        <dbReference type="PROSITE" id="PS51471"/>
    </source>
</evidence>
<protein>
    <recommendedName>
        <fullName evidence="9">Fe2OG dioxygenase domain-containing protein</fullName>
    </recommendedName>
</protein>
<evidence type="ECO:0000256" key="5">
    <source>
        <dbReference type="ARBA" id="ARBA00022964"/>
    </source>
</evidence>
<keyword evidence="11" id="KW-1185">Reference proteome</keyword>
<keyword evidence="8" id="KW-0234">DNA repair</keyword>
<dbReference type="OrthoDB" id="190276at2"/>
<dbReference type="PROSITE" id="PS51471">
    <property type="entry name" value="FE2OG_OXY"/>
    <property type="match status" value="1"/>
</dbReference>
<dbReference type="GO" id="GO:0032451">
    <property type="term" value="F:demethylase activity"/>
    <property type="evidence" value="ECO:0007669"/>
    <property type="project" value="UniProtKB-ARBA"/>
</dbReference>